<organism evidence="2 3">
    <name type="scientific">Stylosanthes scabra</name>
    <dbReference type="NCBI Taxonomy" id="79078"/>
    <lineage>
        <taxon>Eukaryota</taxon>
        <taxon>Viridiplantae</taxon>
        <taxon>Streptophyta</taxon>
        <taxon>Embryophyta</taxon>
        <taxon>Tracheophyta</taxon>
        <taxon>Spermatophyta</taxon>
        <taxon>Magnoliopsida</taxon>
        <taxon>eudicotyledons</taxon>
        <taxon>Gunneridae</taxon>
        <taxon>Pentapetalae</taxon>
        <taxon>rosids</taxon>
        <taxon>fabids</taxon>
        <taxon>Fabales</taxon>
        <taxon>Fabaceae</taxon>
        <taxon>Papilionoideae</taxon>
        <taxon>50 kb inversion clade</taxon>
        <taxon>dalbergioids sensu lato</taxon>
        <taxon>Dalbergieae</taxon>
        <taxon>Pterocarpus clade</taxon>
        <taxon>Stylosanthes</taxon>
    </lineage>
</organism>
<sequence length="235" mass="27484">MGARNPRQDAAAHTGRCAMIRLDAYFLFVWELDILGQVYYLCLWKFVQLLQDFESICGYSWGFACLAHLYRALCRASRYDCKEMDSPQTLLITWAWERMPWIAPIPGHKLGPLTWNCGPRRHDYSSYGGHTGAWFYLMGYMKTCPFPSILAHCCPSSASYRRPGDALKWQDHEQTCLRGQPVISFENHDHYMEWYRKRIGQWLSLADIAKPSKKILVPQTHHNKMIKCHFKKDID</sequence>
<evidence type="ECO:0000313" key="2">
    <source>
        <dbReference type="EMBL" id="MED6189572.1"/>
    </source>
</evidence>
<dbReference type="Pfam" id="PF10536">
    <property type="entry name" value="PMD"/>
    <property type="match status" value="1"/>
</dbReference>
<dbReference type="EMBL" id="JASCZI010183625">
    <property type="protein sequence ID" value="MED6189572.1"/>
    <property type="molecule type" value="Genomic_DNA"/>
</dbReference>
<feature type="domain" description="Aminotransferase-like plant mobile" evidence="1">
    <location>
        <begin position="45"/>
        <end position="104"/>
    </location>
</feature>
<keyword evidence="3" id="KW-1185">Reference proteome</keyword>
<dbReference type="InterPro" id="IPR019557">
    <property type="entry name" value="AminoTfrase-like_pln_mobile"/>
</dbReference>
<accession>A0ABU6WUG4</accession>
<dbReference type="PANTHER" id="PTHR46033:SF8">
    <property type="entry name" value="PROTEIN MAINTENANCE OF MERISTEMS-LIKE"/>
    <property type="match status" value="1"/>
</dbReference>
<dbReference type="PANTHER" id="PTHR46033">
    <property type="entry name" value="PROTEIN MAIN-LIKE 2"/>
    <property type="match status" value="1"/>
</dbReference>
<evidence type="ECO:0000313" key="3">
    <source>
        <dbReference type="Proteomes" id="UP001341840"/>
    </source>
</evidence>
<dbReference type="Proteomes" id="UP001341840">
    <property type="component" value="Unassembled WGS sequence"/>
</dbReference>
<gene>
    <name evidence="2" type="ORF">PIB30_097307</name>
</gene>
<dbReference type="InterPro" id="IPR044824">
    <property type="entry name" value="MAIN-like"/>
</dbReference>
<comment type="caution">
    <text evidence="2">The sequence shown here is derived from an EMBL/GenBank/DDBJ whole genome shotgun (WGS) entry which is preliminary data.</text>
</comment>
<proteinExistence type="predicted"/>
<name>A0ABU6WUG4_9FABA</name>
<evidence type="ECO:0000259" key="1">
    <source>
        <dbReference type="Pfam" id="PF10536"/>
    </source>
</evidence>
<protein>
    <recommendedName>
        <fullName evidence="1">Aminotransferase-like plant mobile domain-containing protein</fullName>
    </recommendedName>
</protein>
<reference evidence="2 3" key="1">
    <citation type="journal article" date="2023" name="Plants (Basel)">
        <title>Bridging the Gap: Combining Genomics and Transcriptomics Approaches to Understand Stylosanthes scabra, an Orphan Legume from the Brazilian Caatinga.</title>
        <authorList>
            <person name="Ferreira-Neto J.R.C."/>
            <person name="da Silva M.D."/>
            <person name="Binneck E."/>
            <person name="de Melo N.F."/>
            <person name="da Silva R.H."/>
            <person name="de Melo A.L.T.M."/>
            <person name="Pandolfi V."/>
            <person name="Bustamante F.O."/>
            <person name="Brasileiro-Vidal A.C."/>
            <person name="Benko-Iseppon A.M."/>
        </authorList>
    </citation>
    <scope>NUCLEOTIDE SEQUENCE [LARGE SCALE GENOMIC DNA]</scope>
    <source>
        <tissue evidence="2">Leaves</tissue>
    </source>
</reference>